<dbReference type="PROSITE" id="PS51318">
    <property type="entry name" value="TAT"/>
    <property type="match status" value="1"/>
</dbReference>
<keyword evidence="2" id="KW-0472">Membrane</keyword>
<accession>A0AAE3HKT5</accession>
<reference evidence="3" key="1">
    <citation type="submission" date="2022-08" db="EMBL/GenBank/DDBJ databases">
        <title>Genomic Encyclopedia of Type Strains, Phase III (KMG-III): the genomes of soil and plant-associated and newly described type strains.</title>
        <authorList>
            <person name="Whitman W."/>
        </authorList>
    </citation>
    <scope>NUCLEOTIDE SEQUENCE</scope>
    <source>
        <strain evidence="3">HMT 1</strain>
    </source>
</reference>
<dbReference type="AlphaFoldDB" id="A0AAE3HKT5"/>
<feature type="region of interest" description="Disordered" evidence="1">
    <location>
        <begin position="33"/>
        <end position="56"/>
    </location>
</feature>
<dbReference type="InterPro" id="IPR006311">
    <property type="entry name" value="TAT_signal"/>
</dbReference>
<feature type="compositionally biased region" description="Low complexity" evidence="1">
    <location>
        <begin position="39"/>
        <end position="48"/>
    </location>
</feature>
<dbReference type="Proteomes" id="UP001204445">
    <property type="component" value="Unassembled WGS sequence"/>
</dbReference>
<keyword evidence="2" id="KW-1133">Transmembrane helix</keyword>
<gene>
    <name evidence="3" type="ORF">J2T55_002211</name>
</gene>
<dbReference type="RefSeq" id="WP_259056584.1">
    <property type="nucleotide sequence ID" value="NZ_JANUCT010000017.1"/>
</dbReference>
<keyword evidence="2" id="KW-0812">Transmembrane</keyword>
<evidence type="ECO:0000256" key="2">
    <source>
        <dbReference type="SAM" id="Phobius"/>
    </source>
</evidence>
<name>A0AAE3HKT5_9GAMM</name>
<evidence type="ECO:0000256" key="1">
    <source>
        <dbReference type="SAM" id="MobiDB-lite"/>
    </source>
</evidence>
<dbReference type="EMBL" id="JANUCT010000017">
    <property type="protein sequence ID" value="MCS3904176.1"/>
    <property type="molecule type" value="Genomic_DNA"/>
</dbReference>
<protein>
    <recommendedName>
        <fullName evidence="5">Formate dehydrogenase</fullName>
    </recommendedName>
</protein>
<proteinExistence type="predicted"/>
<sequence length="69" mass="7594">MSKHDQTTPNRRRFFGRVATVFGAIGAAAVLRPQSGKDTAPAAETPAPAEKRGYAETAHVRKYYDKARF</sequence>
<feature type="transmembrane region" description="Helical" evidence="2">
    <location>
        <begin position="14"/>
        <end position="31"/>
    </location>
</feature>
<organism evidence="3 4">
    <name type="scientific">Methylohalomonas lacus</name>
    <dbReference type="NCBI Taxonomy" id="398773"/>
    <lineage>
        <taxon>Bacteria</taxon>
        <taxon>Pseudomonadati</taxon>
        <taxon>Pseudomonadota</taxon>
        <taxon>Gammaproteobacteria</taxon>
        <taxon>Methylohalomonadales</taxon>
        <taxon>Methylohalomonadaceae</taxon>
        <taxon>Methylohalomonas</taxon>
    </lineage>
</organism>
<evidence type="ECO:0000313" key="4">
    <source>
        <dbReference type="Proteomes" id="UP001204445"/>
    </source>
</evidence>
<evidence type="ECO:0000313" key="3">
    <source>
        <dbReference type="EMBL" id="MCS3904176.1"/>
    </source>
</evidence>
<comment type="caution">
    <text evidence="3">The sequence shown here is derived from an EMBL/GenBank/DDBJ whole genome shotgun (WGS) entry which is preliminary data.</text>
</comment>
<evidence type="ECO:0008006" key="5">
    <source>
        <dbReference type="Google" id="ProtNLM"/>
    </source>
</evidence>
<keyword evidence="4" id="KW-1185">Reference proteome</keyword>